<proteinExistence type="inferred from homology"/>
<comment type="similarity">
    <text evidence="2 4">Belongs to the flagella basal body rod proteins family.</text>
</comment>
<reference evidence="7 8" key="1">
    <citation type="submission" date="2020-03" db="EMBL/GenBank/DDBJ databases">
        <authorList>
            <person name="Zhang L."/>
            <person name="Han X."/>
            <person name="Chen Y."/>
            <person name="Yu Y."/>
        </authorList>
    </citation>
    <scope>NUCLEOTIDE SEQUENCE [LARGE SCALE GENOMIC DNA]</scope>
    <source>
        <strain evidence="7 8">A1254</strain>
    </source>
</reference>
<keyword evidence="7" id="KW-0969">Cilium</keyword>
<dbReference type="InterPro" id="IPR020013">
    <property type="entry name" value="Flagellar_FlgE/F/G"/>
</dbReference>
<dbReference type="SUPFAM" id="SSF117143">
    <property type="entry name" value="Flagellar hook protein flgE"/>
    <property type="match status" value="1"/>
</dbReference>
<dbReference type="Proteomes" id="UP000501692">
    <property type="component" value="Chromosome"/>
</dbReference>
<keyword evidence="7" id="KW-0966">Cell projection</keyword>
<protein>
    <submittedName>
        <fullName evidence="7">Flagellar hook basal-body protein</fullName>
    </submittedName>
</protein>
<evidence type="ECO:0000259" key="5">
    <source>
        <dbReference type="Pfam" id="PF06429"/>
    </source>
</evidence>
<feature type="domain" description="Flagellar hook protein FlgE/F/G-like D1" evidence="6">
    <location>
        <begin position="82"/>
        <end position="147"/>
    </location>
</feature>
<dbReference type="EMBL" id="CP049806">
    <property type="protein sequence ID" value="QIT18641.1"/>
    <property type="molecule type" value="Genomic_DNA"/>
</dbReference>
<evidence type="ECO:0000313" key="7">
    <source>
        <dbReference type="EMBL" id="QIT18641.1"/>
    </source>
</evidence>
<evidence type="ECO:0000259" key="6">
    <source>
        <dbReference type="Pfam" id="PF22692"/>
    </source>
</evidence>
<evidence type="ECO:0000256" key="2">
    <source>
        <dbReference type="ARBA" id="ARBA00009677"/>
    </source>
</evidence>
<evidence type="ECO:0000313" key="8">
    <source>
        <dbReference type="Proteomes" id="UP000501692"/>
    </source>
</evidence>
<name>A0A6H0FWB2_ACIPI</name>
<dbReference type="GO" id="GO:0009425">
    <property type="term" value="C:bacterial-type flagellum basal body"/>
    <property type="evidence" value="ECO:0007669"/>
    <property type="project" value="UniProtKB-SubCell"/>
</dbReference>
<dbReference type="PANTHER" id="PTHR30435:SF19">
    <property type="entry name" value="FLAGELLAR BASAL-BODY ROD PROTEIN FLGG"/>
    <property type="match status" value="1"/>
</dbReference>
<evidence type="ECO:0000256" key="1">
    <source>
        <dbReference type="ARBA" id="ARBA00004117"/>
    </source>
</evidence>
<dbReference type="RefSeq" id="WP_016143231.1">
    <property type="nucleotide sequence ID" value="NZ_CP049806.1"/>
</dbReference>
<keyword evidence="7" id="KW-0282">Flagellum</keyword>
<dbReference type="InterPro" id="IPR037925">
    <property type="entry name" value="FlgE/F/G-like"/>
</dbReference>
<feature type="domain" description="Flagellar basal-body/hook protein C-terminal" evidence="5">
    <location>
        <begin position="194"/>
        <end position="238"/>
    </location>
</feature>
<dbReference type="InterPro" id="IPR053967">
    <property type="entry name" value="LlgE_F_G-like_D1"/>
</dbReference>
<evidence type="ECO:0000256" key="4">
    <source>
        <dbReference type="RuleBase" id="RU362116"/>
    </source>
</evidence>
<keyword evidence="3 4" id="KW-0975">Bacterial flagellum</keyword>
<comment type="subcellular location">
    <subcellularLocation>
        <location evidence="1 4">Bacterial flagellum basal body</location>
    </subcellularLocation>
</comment>
<organism evidence="7 8">
    <name type="scientific">Acinetobacter pittii</name>
    <name type="common">Acinetobacter genomosp. 3</name>
    <dbReference type="NCBI Taxonomy" id="48296"/>
    <lineage>
        <taxon>Bacteria</taxon>
        <taxon>Pseudomonadati</taxon>
        <taxon>Pseudomonadota</taxon>
        <taxon>Gammaproteobacteria</taxon>
        <taxon>Moraxellales</taxon>
        <taxon>Moraxellaceae</taxon>
        <taxon>Acinetobacter</taxon>
        <taxon>Acinetobacter calcoaceticus/baumannii complex</taxon>
    </lineage>
</organism>
<accession>A0A6H0FWB2</accession>
<dbReference type="GO" id="GO:0071978">
    <property type="term" value="P:bacterial-type flagellum-dependent swarming motility"/>
    <property type="evidence" value="ECO:0007669"/>
    <property type="project" value="TreeGrafter"/>
</dbReference>
<dbReference type="NCBIfam" id="TIGR03506">
    <property type="entry name" value="FlgEFG_subfam"/>
    <property type="match status" value="1"/>
</dbReference>
<dbReference type="Pfam" id="PF22692">
    <property type="entry name" value="LlgE_F_G_D1"/>
    <property type="match status" value="1"/>
</dbReference>
<sequence>MTDPIMQLSQVIQQEFNALKTVSQNTANLNTVGYRSEGVFSTLATPSSNNRNFSDIEQRQTVSYINSNNGSYINTNRALDFALSGKGWFVAANKDGFLITRDGHFHVDKKGYLLTEQGLTVLGKEGQPIIIDEKDLDSLKVDNKGYIHGLNNDIILNQILVVHAESNDIKAEGNALYSASQVRQIDSNEYQLFQGKLEQSNTMMSQDMVKIMELSRHIESLQRAVNAYDNLLDSGINQLGK</sequence>
<dbReference type="Pfam" id="PF06429">
    <property type="entry name" value="Flg_bbr_C"/>
    <property type="match status" value="1"/>
</dbReference>
<dbReference type="InterPro" id="IPR010930">
    <property type="entry name" value="Flg_bb/hook_C_dom"/>
</dbReference>
<dbReference type="PANTHER" id="PTHR30435">
    <property type="entry name" value="FLAGELLAR PROTEIN"/>
    <property type="match status" value="1"/>
</dbReference>
<dbReference type="AlphaFoldDB" id="A0A6H0FWB2"/>
<evidence type="ECO:0000256" key="3">
    <source>
        <dbReference type="ARBA" id="ARBA00023143"/>
    </source>
</evidence>
<gene>
    <name evidence="7" type="ORF">G8E09_13430</name>
</gene>